<dbReference type="InterPro" id="IPR000996">
    <property type="entry name" value="Clathrin_L-chain"/>
</dbReference>
<evidence type="ECO:0000313" key="10">
    <source>
        <dbReference type="EMBL" id="GER53053.1"/>
    </source>
</evidence>
<evidence type="ECO:0000256" key="3">
    <source>
        <dbReference type="ARBA" id="ARBA00005263"/>
    </source>
</evidence>
<keyword evidence="11" id="KW-1185">Reference proteome</keyword>
<feature type="compositionally biased region" description="Pro residues" evidence="9">
    <location>
        <begin position="251"/>
        <end position="260"/>
    </location>
</feature>
<evidence type="ECO:0000313" key="11">
    <source>
        <dbReference type="Proteomes" id="UP000325081"/>
    </source>
</evidence>
<organism evidence="10 11">
    <name type="scientific">Striga asiatica</name>
    <name type="common">Asiatic witchweed</name>
    <name type="synonym">Buchnera asiatica</name>
    <dbReference type="NCBI Taxonomy" id="4170"/>
    <lineage>
        <taxon>Eukaryota</taxon>
        <taxon>Viridiplantae</taxon>
        <taxon>Streptophyta</taxon>
        <taxon>Embryophyta</taxon>
        <taxon>Tracheophyta</taxon>
        <taxon>Spermatophyta</taxon>
        <taxon>Magnoliopsida</taxon>
        <taxon>eudicotyledons</taxon>
        <taxon>Gunneridae</taxon>
        <taxon>Pentapetalae</taxon>
        <taxon>asterids</taxon>
        <taxon>lamiids</taxon>
        <taxon>Lamiales</taxon>
        <taxon>Orobanchaceae</taxon>
        <taxon>Buchnereae</taxon>
        <taxon>Striga</taxon>
    </lineage>
</organism>
<accession>A0A5A7R5K8</accession>
<feature type="coiled-coil region" evidence="8">
    <location>
        <begin position="117"/>
        <end position="148"/>
    </location>
</feature>
<evidence type="ECO:0000256" key="4">
    <source>
        <dbReference type="ARBA" id="ARBA00023136"/>
    </source>
</evidence>
<name>A0A5A7R5K8_STRAF</name>
<evidence type="ECO:0000256" key="7">
    <source>
        <dbReference type="RuleBase" id="RU363137"/>
    </source>
</evidence>
<dbReference type="GO" id="GO:0030130">
    <property type="term" value="C:clathrin coat of trans-Golgi network vesicle"/>
    <property type="evidence" value="ECO:0007669"/>
    <property type="project" value="InterPro"/>
</dbReference>
<protein>
    <recommendedName>
        <fullName evidence="7">Clathrin light chain</fullName>
    </recommendedName>
</protein>
<dbReference type="PANTHER" id="PTHR10639">
    <property type="entry name" value="CLATHRIN LIGHT CHAIN"/>
    <property type="match status" value="1"/>
</dbReference>
<dbReference type="GO" id="GO:0072583">
    <property type="term" value="P:clathrin-dependent endocytosis"/>
    <property type="evidence" value="ECO:0007669"/>
    <property type="project" value="TreeGrafter"/>
</dbReference>
<gene>
    <name evidence="10" type="ORF">STAS_30541</name>
</gene>
<evidence type="ECO:0000256" key="5">
    <source>
        <dbReference type="ARBA" id="ARBA00023176"/>
    </source>
</evidence>
<dbReference type="EMBL" id="BKCP01010514">
    <property type="protein sequence ID" value="GER53053.1"/>
    <property type="molecule type" value="Genomic_DNA"/>
</dbReference>
<comment type="similarity">
    <text evidence="3 7">Belongs to the clathrin light chain family.</text>
</comment>
<dbReference type="GO" id="GO:0030132">
    <property type="term" value="C:clathrin coat of coated pit"/>
    <property type="evidence" value="ECO:0007669"/>
    <property type="project" value="InterPro"/>
</dbReference>
<evidence type="ECO:0000256" key="8">
    <source>
        <dbReference type="SAM" id="Coils"/>
    </source>
</evidence>
<dbReference type="OrthoDB" id="782264at2759"/>
<feature type="compositionally biased region" description="Low complexity" evidence="9">
    <location>
        <begin position="16"/>
        <end position="31"/>
    </location>
</feature>
<dbReference type="AlphaFoldDB" id="A0A5A7R5K8"/>
<feature type="region of interest" description="Disordered" evidence="9">
    <location>
        <begin position="202"/>
        <end position="307"/>
    </location>
</feature>
<keyword evidence="4 7" id="KW-0472">Membrane</keyword>
<reference evidence="11" key="1">
    <citation type="journal article" date="2019" name="Curr. Biol.">
        <title>Genome Sequence of Striga asiatica Provides Insight into the Evolution of Plant Parasitism.</title>
        <authorList>
            <person name="Yoshida S."/>
            <person name="Kim S."/>
            <person name="Wafula E.K."/>
            <person name="Tanskanen J."/>
            <person name="Kim Y.M."/>
            <person name="Honaas L."/>
            <person name="Yang Z."/>
            <person name="Spallek T."/>
            <person name="Conn C.E."/>
            <person name="Ichihashi Y."/>
            <person name="Cheong K."/>
            <person name="Cui S."/>
            <person name="Der J.P."/>
            <person name="Gundlach H."/>
            <person name="Jiao Y."/>
            <person name="Hori C."/>
            <person name="Ishida J.K."/>
            <person name="Kasahara H."/>
            <person name="Kiba T."/>
            <person name="Kim M.S."/>
            <person name="Koo N."/>
            <person name="Laohavisit A."/>
            <person name="Lee Y.H."/>
            <person name="Lumba S."/>
            <person name="McCourt P."/>
            <person name="Mortimer J.C."/>
            <person name="Mutuku J.M."/>
            <person name="Nomura T."/>
            <person name="Sasaki-Sekimoto Y."/>
            <person name="Seto Y."/>
            <person name="Wang Y."/>
            <person name="Wakatake T."/>
            <person name="Sakakibara H."/>
            <person name="Demura T."/>
            <person name="Yamaguchi S."/>
            <person name="Yoneyama K."/>
            <person name="Manabe R.I."/>
            <person name="Nelson D.C."/>
            <person name="Schulman A.H."/>
            <person name="Timko M.P."/>
            <person name="dePamphilis C.W."/>
            <person name="Choi D."/>
            <person name="Shirasu K."/>
        </authorList>
    </citation>
    <scope>NUCLEOTIDE SEQUENCE [LARGE SCALE GENOMIC DNA]</scope>
    <source>
        <strain evidence="11">cv. UVA1</strain>
    </source>
</reference>
<comment type="function">
    <text evidence="1 7">Clathrin is the major protein of the polyhedral coat of coated pits and vesicles.</text>
</comment>
<sequence>MESFDAPPGSFDGGEYTSYDDSYAAFSSADTPPYSAPAYTPEYGGADEVPVDHADSPDPFGFGSNPPQPFGSAGSVPISNGNGDSRYNLGEDSEGIFRSDGPILPPPNEMHEEGSALREWRRQNAIRLEEKEKKEKEMRNQIIEEGEEFKKAFYEKRKLNLETNKTTNREREKLFLASQEKFHKEADKQYWKAIAELIPNEVASIEKRGKKKDKDKKPSITIVQGPKPGKPTDLSRMRGILVKLKHKPPAHMLPPPPPAPTKNEKEGENAKNTKEKSSGAGKEGSSNGVVTLTGEAPVAPADEKQAS</sequence>
<keyword evidence="6 7" id="KW-0968">Cytoplasmic vesicle</keyword>
<keyword evidence="5 7" id="KW-0168">Coated pit</keyword>
<dbReference type="GO" id="GO:0006886">
    <property type="term" value="P:intracellular protein transport"/>
    <property type="evidence" value="ECO:0007669"/>
    <property type="project" value="InterPro"/>
</dbReference>
<evidence type="ECO:0000256" key="2">
    <source>
        <dbReference type="ARBA" id="ARBA00004180"/>
    </source>
</evidence>
<comment type="subcellular location">
    <subcellularLocation>
        <location evidence="2 7">Cytoplasmic vesicle membrane</location>
        <topology evidence="2 7">Peripheral membrane protein</topology>
        <orientation evidence="2 7">Cytoplasmic side</orientation>
    </subcellularLocation>
    <subcellularLocation>
        <location evidence="7">Membrane</location>
        <location evidence="7">Coated pit</location>
        <topology evidence="7">Peripheral membrane protein</topology>
        <orientation evidence="7">Cytoplasmic side</orientation>
    </subcellularLocation>
    <text evidence="7">Cytoplasmic face of coated pits and vesicles.</text>
</comment>
<dbReference type="GO" id="GO:0005198">
    <property type="term" value="F:structural molecule activity"/>
    <property type="evidence" value="ECO:0007669"/>
    <property type="project" value="InterPro"/>
</dbReference>
<dbReference type="GO" id="GO:0032050">
    <property type="term" value="F:clathrin heavy chain binding"/>
    <property type="evidence" value="ECO:0007669"/>
    <property type="project" value="TreeGrafter"/>
</dbReference>
<dbReference type="PANTHER" id="PTHR10639:SF7">
    <property type="entry name" value="CLATHRIN LIGHT CHAIN"/>
    <property type="match status" value="1"/>
</dbReference>
<dbReference type="Pfam" id="PF01086">
    <property type="entry name" value="Clathrin_lg_ch"/>
    <property type="match status" value="1"/>
</dbReference>
<feature type="region of interest" description="Disordered" evidence="9">
    <location>
        <begin position="1"/>
        <end position="116"/>
    </location>
</feature>
<comment type="caution">
    <text evidence="10">The sequence shown here is derived from an EMBL/GenBank/DDBJ whole genome shotgun (WGS) entry which is preliminary data.</text>
</comment>
<feature type="compositionally biased region" description="Low complexity" evidence="9">
    <location>
        <begin position="278"/>
        <end position="288"/>
    </location>
</feature>
<feature type="compositionally biased region" description="Basic and acidic residues" evidence="9">
    <location>
        <begin position="262"/>
        <end position="277"/>
    </location>
</feature>
<evidence type="ECO:0000256" key="6">
    <source>
        <dbReference type="ARBA" id="ARBA00023329"/>
    </source>
</evidence>
<proteinExistence type="inferred from homology"/>
<keyword evidence="8" id="KW-0175">Coiled coil</keyword>
<evidence type="ECO:0000256" key="9">
    <source>
        <dbReference type="SAM" id="MobiDB-lite"/>
    </source>
</evidence>
<evidence type="ECO:0000256" key="1">
    <source>
        <dbReference type="ARBA" id="ARBA00003913"/>
    </source>
</evidence>
<dbReference type="Proteomes" id="UP000325081">
    <property type="component" value="Unassembled WGS sequence"/>
</dbReference>